<dbReference type="SUPFAM" id="SSF55961">
    <property type="entry name" value="Bet v1-like"/>
    <property type="match status" value="1"/>
</dbReference>
<dbReference type="GO" id="GO:0016491">
    <property type="term" value="F:oxidoreductase activity"/>
    <property type="evidence" value="ECO:0007669"/>
    <property type="project" value="UniProtKB-KW"/>
</dbReference>
<dbReference type="Gene3D" id="2.102.10.10">
    <property type="entry name" value="Rieske [2Fe-2S] iron-sulphur domain"/>
    <property type="match status" value="1"/>
</dbReference>
<keyword evidence="4" id="KW-0560">Oxidoreductase</keyword>
<comment type="cofactor">
    <cofactor evidence="1">
        <name>Fe cation</name>
        <dbReference type="ChEBI" id="CHEBI:24875"/>
    </cofactor>
</comment>
<reference evidence="8" key="1">
    <citation type="submission" date="2020-05" db="EMBL/GenBank/DDBJ databases">
        <authorList>
            <person name="Chiriac C."/>
            <person name="Salcher M."/>
            <person name="Ghai R."/>
            <person name="Kavagutti S V."/>
        </authorList>
    </citation>
    <scope>NUCLEOTIDE SEQUENCE</scope>
</reference>
<name>A0A6J7QR01_9ZZZZ</name>
<evidence type="ECO:0000256" key="3">
    <source>
        <dbReference type="ARBA" id="ARBA00022723"/>
    </source>
</evidence>
<dbReference type="AlphaFoldDB" id="A0A6J7QR01"/>
<dbReference type="PANTHER" id="PTHR43756">
    <property type="entry name" value="CHOLINE MONOOXYGENASE, CHLOROPLASTIC"/>
    <property type="match status" value="1"/>
</dbReference>
<protein>
    <submittedName>
        <fullName evidence="8">Unannotated protein</fullName>
    </submittedName>
</protein>
<evidence type="ECO:0000256" key="4">
    <source>
        <dbReference type="ARBA" id="ARBA00023002"/>
    </source>
</evidence>
<gene>
    <name evidence="8" type="ORF">UFOPK4098_00611</name>
    <name evidence="9" type="ORF">UFOPK4347_00635</name>
</gene>
<evidence type="ECO:0000313" key="9">
    <source>
        <dbReference type="EMBL" id="CAB5063735.1"/>
    </source>
</evidence>
<keyword evidence="2" id="KW-0001">2Fe-2S</keyword>
<dbReference type="SUPFAM" id="SSF50022">
    <property type="entry name" value="ISP domain"/>
    <property type="match status" value="1"/>
</dbReference>
<evidence type="ECO:0000313" key="8">
    <source>
        <dbReference type="EMBL" id="CAB5016494.1"/>
    </source>
</evidence>
<dbReference type="PROSITE" id="PS51296">
    <property type="entry name" value="RIESKE"/>
    <property type="match status" value="1"/>
</dbReference>
<evidence type="ECO:0000256" key="2">
    <source>
        <dbReference type="ARBA" id="ARBA00022714"/>
    </source>
</evidence>
<dbReference type="Pfam" id="PF00848">
    <property type="entry name" value="Ring_hydroxyl_A"/>
    <property type="match status" value="1"/>
</dbReference>
<accession>A0A6J7QR01</accession>
<dbReference type="InterPro" id="IPR036922">
    <property type="entry name" value="Rieske_2Fe-2S_sf"/>
</dbReference>
<dbReference type="EMBL" id="CAFBPN010000022">
    <property type="protein sequence ID" value="CAB5016494.1"/>
    <property type="molecule type" value="Genomic_DNA"/>
</dbReference>
<dbReference type="CDD" id="cd03469">
    <property type="entry name" value="Rieske_RO_Alpha_N"/>
    <property type="match status" value="1"/>
</dbReference>
<dbReference type="GO" id="GO:0005506">
    <property type="term" value="F:iron ion binding"/>
    <property type="evidence" value="ECO:0007669"/>
    <property type="project" value="InterPro"/>
</dbReference>
<dbReference type="PANTHER" id="PTHR43756:SF5">
    <property type="entry name" value="CHOLINE MONOOXYGENASE, CHLOROPLASTIC"/>
    <property type="match status" value="1"/>
</dbReference>
<dbReference type="EMBL" id="CAFBQU010000011">
    <property type="protein sequence ID" value="CAB5063735.1"/>
    <property type="molecule type" value="Genomic_DNA"/>
</dbReference>
<proteinExistence type="predicted"/>
<keyword evidence="5" id="KW-0408">Iron</keyword>
<dbReference type="CDD" id="cd08882">
    <property type="entry name" value="RHO_alpha_C_MupW-like"/>
    <property type="match status" value="1"/>
</dbReference>
<keyword evidence="3" id="KW-0479">Metal-binding</keyword>
<sequence>MRYPVHMEQSLPDPNVAFGDHRCPGPSYRDLVLRDETGVPAQMLESEYRYRGSEPIGYHRYTSKEFAELEFEKVFMRAWQWACREEHIPNEGDYHVYDVGQRSIILVRDPQGKIRAFNNFCLHRGTQLKPSGDQGNANRFTCPYHGWAWSTTGKIASLPCRWDFPHLSDDDLEMPEIQVDTWGGFVFVNFDPTAGPLRDYLGVLPEHFQGAWDLSKRYVELHIKKRLPCNWKAGMAAFLEAYHVYKTHPQGLRATGDANAQYDVFGEHISRFMHTSGTQSPHIANQQTEQEILDFLLGRKFSPGMETPKIPEGKTARDVYAQLSKVQLGEKYGADYSDFKVADTVDSIEYFVFPNGFFFPGARIPLTYRFLPNPDNPDECTFDLLFLRPHPADGNIPAPAKVCHLDFKDSYASAPGMDPGLGGVFDQDTDNLAAQTRGFKGSMRTAETLGNYQEIRTRHLHETIDKYMARP</sequence>
<evidence type="ECO:0000256" key="6">
    <source>
        <dbReference type="ARBA" id="ARBA00023014"/>
    </source>
</evidence>
<evidence type="ECO:0000256" key="1">
    <source>
        <dbReference type="ARBA" id="ARBA00001962"/>
    </source>
</evidence>
<evidence type="ECO:0000259" key="7">
    <source>
        <dbReference type="PROSITE" id="PS51296"/>
    </source>
</evidence>
<evidence type="ECO:0000256" key="5">
    <source>
        <dbReference type="ARBA" id="ARBA00023004"/>
    </source>
</evidence>
<dbReference type="InterPro" id="IPR015879">
    <property type="entry name" value="Ring_hydroxy_dOase_asu_C_dom"/>
</dbReference>
<dbReference type="InterPro" id="IPR017941">
    <property type="entry name" value="Rieske_2Fe-2S"/>
</dbReference>
<dbReference type="Gene3D" id="3.90.380.10">
    <property type="entry name" value="Naphthalene 1,2-dioxygenase Alpha Subunit, Chain A, domain 1"/>
    <property type="match status" value="1"/>
</dbReference>
<keyword evidence="6" id="KW-0411">Iron-sulfur</keyword>
<dbReference type="InterPro" id="IPR001663">
    <property type="entry name" value="Rng_hydr_dOase-A"/>
</dbReference>
<dbReference type="GO" id="GO:0051537">
    <property type="term" value="F:2 iron, 2 sulfur cluster binding"/>
    <property type="evidence" value="ECO:0007669"/>
    <property type="project" value="UniProtKB-KW"/>
</dbReference>
<dbReference type="Pfam" id="PF00355">
    <property type="entry name" value="Rieske"/>
    <property type="match status" value="1"/>
</dbReference>
<dbReference type="PRINTS" id="PR00090">
    <property type="entry name" value="RNGDIOXGNASE"/>
</dbReference>
<feature type="domain" description="Rieske" evidence="7">
    <location>
        <begin position="79"/>
        <end position="188"/>
    </location>
</feature>
<organism evidence="8">
    <name type="scientific">freshwater metagenome</name>
    <dbReference type="NCBI Taxonomy" id="449393"/>
    <lineage>
        <taxon>unclassified sequences</taxon>
        <taxon>metagenomes</taxon>
        <taxon>ecological metagenomes</taxon>
    </lineage>
</organism>